<evidence type="ECO:0000313" key="3">
    <source>
        <dbReference type="Proteomes" id="UP000323324"/>
    </source>
</evidence>
<dbReference type="RefSeq" id="WP_148368231.1">
    <property type="nucleotide sequence ID" value="NZ_VSKM01000001.1"/>
</dbReference>
<sequence>MNTNTFRGVLDYLTLTKKSTTINSWLLGINSAILLFLINNLLQPTDVFKLLVTSNIYFKIVYFILFIWLSLNVIVLIMYSYREKVLSLTIEDKYYRLKSFISYMDNIKKISEEELLDTDMFKVSELTVSESTRVVLDEYVGEIIRYSQSILKWSNKRLLIYKFIILASIPLLIACLIVAFSYL</sequence>
<feature type="transmembrane region" description="Helical" evidence="1">
    <location>
        <begin position="159"/>
        <end position="182"/>
    </location>
</feature>
<dbReference type="Proteomes" id="UP000323324">
    <property type="component" value="Unassembled WGS sequence"/>
</dbReference>
<evidence type="ECO:0000313" key="2">
    <source>
        <dbReference type="EMBL" id="TYB80340.1"/>
    </source>
</evidence>
<keyword evidence="1" id="KW-0812">Transmembrane</keyword>
<accession>A0A8H2LFW9</accession>
<keyword evidence="1" id="KW-1133">Transmembrane helix</keyword>
<keyword evidence="1" id="KW-0472">Membrane</keyword>
<feature type="transmembrane region" description="Helical" evidence="1">
    <location>
        <begin position="21"/>
        <end position="40"/>
    </location>
</feature>
<proteinExistence type="predicted"/>
<dbReference type="AlphaFoldDB" id="A0A8H2LFW9"/>
<organism evidence="2 3">
    <name type="scientific">Bizionia saleffrena</name>
    <dbReference type="NCBI Taxonomy" id="291189"/>
    <lineage>
        <taxon>Bacteria</taxon>
        <taxon>Pseudomonadati</taxon>
        <taxon>Bacteroidota</taxon>
        <taxon>Flavobacteriia</taxon>
        <taxon>Flavobacteriales</taxon>
        <taxon>Flavobacteriaceae</taxon>
        <taxon>Bizionia</taxon>
    </lineage>
</organism>
<name>A0A8H2LFW9_9FLAO</name>
<feature type="transmembrane region" description="Helical" evidence="1">
    <location>
        <begin position="60"/>
        <end position="81"/>
    </location>
</feature>
<protein>
    <submittedName>
        <fullName evidence="2">Uncharacterized protein</fullName>
    </submittedName>
</protein>
<gene>
    <name evidence="2" type="ORF">ES676_01345</name>
</gene>
<reference evidence="2 3" key="1">
    <citation type="submission" date="2019-08" db="EMBL/GenBank/DDBJ databases">
        <title>Genomes of Antarctic Bizionia species.</title>
        <authorList>
            <person name="Bowman J.P."/>
        </authorList>
    </citation>
    <scope>NUCLEOTIDE SEQUENCE [LARGE SCALE GENOMIC DNA]</scope>
    <source>
        <strain evidence="2 3">HFD</strain>
    </source>
</reference>
<comment type="caution">
    <text evidence="2">The sequence shown here is derived from an EMBL/GenBank/DDBJ whole genome shotgun (WGS) entry which is preliminary data.</text>
</comment>
<evidence type="ECO:0000256" key="1">
    <source>
        <dbReference type="SAM" id="Phobius"/>
    </source>
</evidence>
<keyword evidence="3" id="KW-1185">Reference proteome</keyword>
<dbReference type="EMBL" id="VSKM01000001">
    <property type="protein sequence ID" value="TYB80340.1"/>
    <property type="molecule type" value="Genomic_DNA"/>
</dbReference>